<dbReference type="SMART" id="SM00382">
    <property type="entry name" value="AAA"/>
    <property type="match status" value="1"/>
</dbReference>
<evidence type="ECO:0000256" key="3">
    <source>
        <dbReference type="ARBA" id="ARBA00022519"/>
    </source>
</evidence>
<keyword evidence="3" id="KW-0997">Cell inner membrane</keyword>
<dbReference type="PROSITE" id="PS00211">
    <property type="entry name" value="ABC_TRANSPORTER_1"/>
    <property type="match status" value="1"/>
</dbReference>
<name>A0A7Y6K018_9BURK</name>
<comment type="function">
    <text evidence="8">Part of the ABC transporter complex PotABCD involved in spermidine/putrescine import. Responsible for energy coupling to the transport system.</text>
</comment>
<comment type="catalytic activity">
    <reaction evidence="8">
        <text>ATP + H2O + polyamine-[polyamine-binding protein]Side 1 = ADP + phosphate + polyamineSide 2 + [polyamine-binding protein]Side 1.</text>
        <dbReference type="EC" id="7.6.2.11"/>
    </reaction>
</comment>
<dbReference type="InterPro" id="IPR003593">
    <property type="entry name" value="AAA+_ATPase"/>
</dbReference>
<dbReference type="FunFam" id="3.40.50.300:FF:000133">
    <property type="entry name" value="Spermidine/putrescine import ATP-binding protein PotA"/>
    <property type="match status" value="1"/>
</dbReference>
<protein>
    <recommendedName>
        <fullName evidence="8">Spermidine/putrescine import ATP-binding protein PotA</fullName>
        <ecNumber evidence="8">7.6.2.11</ecNumber>
    </recommendedName>
</protein>
<dbReference type="Pfam" id="PF08402">
    <property type="entry name" value="TOBE_2"/>
    <property type="match status" value="1"/>
</dbReference>
<gene>
    <name evidence="8 11" type="primary">potA</name>
    <name evidence="11" type="ORF">G5S42_19840</name>
</gene>
<organism evidence="11 12">
    <name type="scientific">Paraburkholderia youngii</name>
    <dbReference type="NCBI Taxonomy" id="2782701"/>
    <lineage>
        <taxon>Bacteria</taxon>
        <taxon>Pseudomonadati</taxon>
        <taxon>Pseudomonadota</taxon>
        <taxon>Betaproteobacteria</taxon>
        <taxon>Burkholderiales</taxon>
        <taxon>Burkholderiaceae</taxon>
        <taxon>Paraburkholderia</taxon>
    </lineage>
</organism>
<dbReference type="NCBIfam" id="TIGR01187">
    <property type="entry name" value="potA"/>
    <property type="match status" value="1"/>
</dbReference>
<dbReference type="EC" id="7.6.2.11" evidence="8"/>
<comment type="subunit">
    <text evidence="8">The complex is composed of two ATP-binding proteins (PotA), two transmembrane proteins (PotB and PotC) and a solute-binding protein (PotD).</text>
</comment>
<dbReference type="SUPFAM" id="SSF50331">
    <property type="entry name" value="MOP-like"/>
    <property type="match status" value="1"/>
</dbReference>
<dbReference type="InterPro" id="IPR003439">
    <property type="entry name" value="ABC_transporter-like_ATP-bd"/>
</dbReference>
<evidence type="ECO:0000259" key="10">
    <source>
        <dbReference type="PROSITE" id="PS50893"/>
    </source>
</evidence>
<evidence type="ECO:0000256" key="6">
    <source>
        <dbReference type="ARBA" id="ARBA00022967"/>
    </source>
</evidence>
<dbReference type="InterPro" id="IPR017871">
    <property type="entry name" value="ABC_transporter-like_CS"/>
</dbReference>
<reference evidence="11 12" key="1">
    <citation type="submission" date="2020-02" db="EMBL/GenBank/DDBJ databases">
        <title>Paraburkholderia simonii sp. nov. and Paraburkholderia youngii sp. nov. Brazilian and Mexican Mimosa-associated rhizobia.</title>
        <authorList>
            <person name="Mavima L."/>
            <person name="Beukes C.W."/>
            <person name="Chan W.Y."/>
            <person name="Palmer M."/>
            <person name="De Meyer S.E."/>
            <person name="James E.K."/>
            <person name="Venter S.N."/>
            <person name="Steenkamp E.T."/>
        </authorList>
    </citation>
    <scope>NUCLEOTIDE SEQUENCE [LARGE SCALE GENOMIC DNA]</scope>
    <source>
        <strain evidence="11 12">JPY169</strain>
    </source>
</reference>
<evidence type="ECO:0000256" key="4">
    <source>
        <dbReference type="ARBA" id="ARBA00022741"/>
    </source>
</evidence>
<dbReference type="SUPFAM" id="SSF52540">
    <property type="entry name" value="P-loop containing nucleoside triphosphate hydrolases"/>
    <property type="match status" value="1"/>
</dbReference>
<accession>A0A7Y6K018</accession>
<keyword evidence="6 8" id="KW-1278">Translocase</keyword>
<dbReference type="Gene3D" id="3.40.50.300">
    <property type="entry name" value="P-loop containing nucleotide triphosphate hydrolases"/>
    <property type="match status" value="1"/>
</dbReference>
<dbReference type="PANTHER" id="PTHR42781:SF5">
    <property type="entry name" value="PUTRESCINE TRANSPORT ATP-BINDING PROTEIN POTG"/>
    <property type="match status" value="1"/>
</dbReference>
<dbReference type="GO" id="GO:0043190">
    <property type="term" value="C:ATP-binding cassette (ABC) transporter complex"/>
    <property type="evidence" value="ECO:0007669"/>
    <property type="project" value="InterPro"/>
</dbReference>
<evidence type="ECO:0000256" key="7">
    <source>
        <dbReference type="ARBA" id="ARBA00023136"/>
    </source>
</evidence>
<comment type="similarity">
    <text evidence="8">Belongs to the ABC transporter superfamily. Spermidine/putrescine importer (TC 3.A.1.11.1) family.</text>
</comment>
<evidence type="ECO:0000256" key="2">
    <source>
        <dbReference type="ARBA" id="ARBA00022475"/>
    </source>
</evidence>
<evidence type="ECO:0000256" key="8">
    <source>
        <dbReference type="RuleBase" id="RU364083"/>
    </source>
</evidence>
<comment type="caution">
    <text evidence="11">The sequence shown here is derived from an EMBL/GenBank/DDBJ whole genome shotgun (WGS) entry which is preliminary data.</text>
</comment>
<dbReference type="InterPro" id="IPR008995">
    <property type="entry name" value="Mo/tungstate-bd_C_term_dom"/>
</dbReference>
<dbReference type="Proteomes" id="UP000594380">
    <property type="component" value="Unassembled WGS sequence"/>
</dbReference>
<proteinExistence type="inferred from homology"/>
<dbReference type="InterPro" id="IPR005893">
    <property type="entry name" value="PotA-like"/>
</dbReference>
<feature type="domain" description="ABC transporter" evidence="10">
    <location>
        <begin position="32"/>
        <end position="262"/>
    </location>
</feature>
<dbReference type="EMBL" id="JAALDK010000001">
    <property type="protein sequence ID" value="NUY01900.1"/>
    <property type="molecule type" value="Genomic_DNA"/>
</dbReference>
<evidence type="ECO:0000313" key="11">
    <source>
        <dbReference type="EMBL" id="NUY01900.1"/>
    </source>
</evidence>
<evidence type="ECO:0000313" key="12">
    <source>
        <dbReference type="Proteomes" id="UP000594380"/>
    </source>
</evidence>
<keyword evidence="5 8" id="KW-0067">ATP-binding</keyword>
<dbReference type="GO" id="GO:0015417">
    <property type="term" value="F:ABC-type polyamine transporter activity"/>
    <property type="evidence" value="ECO:0007669"/>
    <property type="project" value="UniProtKB-EC"/>
</dbReference>
<dbReference type="GO" id="GO:0005524">
    <property type="term" value="F:ATP binding"/>
    <property type="evidence" value="ECO:0007669"/>
    <property type="project" value="UniProtKB-KW"/>
</dbReference>
<keyword evidence="2 8" id="KW-1003">Cell membrane</keyword>
<dbReference type="Gene3D" id="2.40.50.100">
    <property type="match status" value="1"/>
</dbReference>
<dbReference type="PANTHER" id="PTHR42781">
    <property type="entry name" value="SPERMIDINE/PUTRESCINE IMPORT ATP-BINDING PROTEIN POTA"/>
    <property type="match status" value="1"/>
</dbReference>
<evidence type="ECO:0000256" key="1">
    <source>
        <dbReference type="ARBA" id="ARBA00022448"/>
    </source>
</evidence>
<sequence>MMSSDQPGVLAGTAVPSTGPSAVTGDTAEQFIQIVDVVKKFGETVAVKGVNLTVKKGELFALLGSSGCGKSTLLRMMAGLETVTSGKILIDGEDLAQLPPYRRPVNMMFQSYALFPHMTVEANVAFGLKQEGVPKAELKDRVHNALELVQMGRFAKRKPHQLSGGQQQRVALARSLVKRPKLLLLDEPMSALDKQIRQRTQIELVNILDQVGVTCMMVTHDQEEAMTMANRLAVMSEGQIVQLGTPHEVYEYPNSRFSAEFIGSTNLFEGRTVEDEPDHVFIETPDLTCRLHVNHGITGPLGMPVTISVRPERIALTRKPPEGAYNWGKGVVTNIAYMGGYSLYHVKLDGGKTVIANVTSLALTEIDPPSWGDEVYVRWSASAGVVLTS</sequence>
<evidence type="ECO:0000256" key="5">
    <source>
        <dbReference type="ARBA" id="ARBA00022840"/>
    </source>
</evidence>
<dbReference type="GO" id="GO:0015847">
    <property type="term" value="P:putrescine transport"/>
    <property type="evidence" value="ECO:0007669"/>
    <property type="project" value="UniProtKB-ARBA"/>
</dbReference>
<dbReference type="Pfam" id="PF00005">
    <property type="entry name" value="ABC_tran"/>
    <property type="match status" value="1"/>
</dbReference>
<feature type="region of interest" description="Disordered" evidence="9">
    <location>
        <begin position="1"/>
        <end position="20"/>
    </location>
</feature>
<keyword evidence="4 8" id="KW-0547">Nucleotide-binding</keyword>
<dbReference type="InterPro" id="IPR027417">
    <property type="entry name" value="P-loop_NTPase"/>
</dbReference>
<dbReference type="InterPro" id="IPR050093">
    <property type="entry name" value="ABC_SmlMolc_Importer"/>
</dbReference>
<dbReference type="GO" id="GO:0016887">
    <property type="term" value="F:ATP hydrolysis activity"/>
    <property type="evidence" value="ECO:0007669"/>
    <property type="project" value="InterPro"/>
</dbReference>
<dbReference type="InterPro" id="IPR013611">
    <property type="entry name" value="Transp-assoc_OB_typ2"/>
</dbReference>
<dbReference type="AlphaFoldDB" id="A0A7Y6K018"/>
<keyword evidence="1 8" id="KW-0813">Transport</keyword>
<keyword evidence="7 8" id="KW-0472">Membrane</keyword>
<evidence type="ECO:0000256" key="9">
    <source>
        <dbReference type="SAM" id="MobiDB-lite"/>
    </source>
</evidence>
<dbReference type="PROSITE" id="PS50893">
    <property type="entry name" value="ABC_TRANSPORTER_2"/>
    <property type="match status" value="1"/>
</dbReference>